<feature type="transmembrane region" description="Helical" evidence="1">
    <location>
        <begin position="419"/>
        <end position="437"/>
    </location>
</feature>
<gene>
    <name evidence="2" type="ORF">LX81_00479</name>
</gene>
<keyword evidence="1" id="KW-0472">Membrane</keyword>
<evidence type="ECO:0000313" key="3">
    <source>
        <dbReference type="Proteomes" id="UP000248916"/>
    </source>
</evidence>
<feature type="transmembrane region" description="Helical" evidence="1">
    <location>
        <begin position="230"/>
        <end position="251"/>
    </location>
</feature>
<keyword evidence="1" id="KW-0812">Transmembrane</keyword>
<accession>A0A2W7NZY9</accession>
<name>A0A2W7NZY9_9RHOB</name>
<organism evidence="2 3">
    <name type="scientific">Palleronia aestuarii</name>
    <dbReference type="NCBI Taxonomy" id="568105"/>
    <lineage>
        <taxon>Bacteria</taxon>
        <taxon>Pseudomonadati</taxon>
        <taxon>Pseudomonadota</taxon>
        <taxon>Alphaproteobacteria</taxon>
        <taxon>Rhodobacterales</taxon>
        <taxon>Roseobacteraceae</taxon>
        <taxon>Palleronia</taxon>
    </lineage>
</organism>
<keyword evidence="3" id="KW-1185">Reference proteome</keyword>
<feature type="transmembrane region" description="Helical" evidence="1">
    <location>
        <begin position="12"/>
        <end position="36"/>
    </location>
</feature>
<feature type="transmembrane region" description="Helical" evidence="1">
    <location>
        <begin position="189"/>
        <end position="218"/>
    </location>
</feature>
<feature type="transmembrane region" description="Helical" evidence="1">
    <location>
        <begin position="479"/>
        <end position="500"/>
    </location>
</feature>
<proteinExistence type="predicted"/>
<keyword evidence="1" id="KW-1133">Transmembrane helix</keyword>
<evidence type="ECO:0000256" key="1">
    <source>
        <dbReference type="SAM" id="Phobius"/>
    </source>
</evidence>
<dbReference type="AlphaFoldDB" id="A0A2W7NZY9"/>
<feature type="transmembrane region" description="Helical" evidence="1">
    <location>
        <begin position="126"/>
        <end position="148"/>
    </location>
</feature>
<dbReference type="EMBL" id="QKZL01000002">
    <property type="protein sequence ID" value="PZX18786.1"/>
    <property type="molecule type" value="Genomic_DNA"/>
</dbReference>
<dbReference type="Proteomes" id="UP000248916">
    <property type="component" value="Unassembled WGS sequence"/>
</dbReference>
<reference evidence="2 3" key="1">
    <citation type="submission" date="2018-06" db="EMBL/GenBank/DDBJ databases">
        <title>Genomic Encyclopedia of Archaeal and Bacterial Type Strains, Phase II (KMG-II): from individual species to whole genera.</title>
        <authorList>
            <person name="Goeker M."/>
        </authorList>
    </citation>
    <scope>NUCLEOTIDE SEQUENCE [LARGE SCALE GENOMIC DNA]</scope>
    <source>
        <strain evidence="2 3">DSM 22009</strain>
    </source>
</reference>
<sequence length="510" mass="53332">MSSGLSEARRFWVIAAIGGLVLSLPAILNGAPFLYIDSATYIAQGQAAVSVVFPGHDMGIATLPQGEEIAGQLAESAPGSTPSAPLVVGGRSIYYGVLAYLSQGLTASWALVFLQGLAVSVPAVSLFRAVLCASWPVASLLSLALLAFATPLGLFVGMIMPDIWVGAMVLSVAALAVGAEAGGPAFKAILFFVCILAVLFHLSHLVLVTGILALFLLAQLCVPWFRKTVGIGWSVGLCGIILAGIGGQVMFSKVVERVYGAAPISRPHLTAHLVDLGPGQDYAETACAGPERSDALAICPYVDRLPLAWTRFLFLDDPEAGVFAIMSDAEKRRMAEEDMTFAVQTFLHAPWVTAIGLARDGLVQIRELSLDDAVLVAGGDVPGGLLATGLPADLRDATRTSFLYGKGDLLRTATDVTQIGTAAAALLLLVSLVAIPAGAGDRPADPRIVILLLIVGICLLGVILNAAVCGILASPYGRFQARIAWIVPFLALLSTIRVFAPSHRYEARPT</sequence>
<feature type="transmembrane region" description="Helical" evidence="1">
    <location>
        <begin position="154"/>
        <end position="177"/>
    </location>
</feature>
<comment type="caution">
    <text evidence="2">The sequence shown here is derived from an EMBL/GenBank/DDBJ whole genome shotgun (WGS) entry which is preliminary data.</text>
</comment>
<evidence type="ECO:0000313" key="2">
    <source>
        <dbReference type="EMBL" id="PZX18786.1"/>
    </source>
</evidence>
<feature type="transmembrane region" description="Helical" evidence="1">
    <location>
        <begin position="449"/>
        <end position="473"/>
    </location>
</feature>
<protein>
    <submittedName>
        <fullName evidence="2">Uncharacterized protein</fullName>
    </submittedName>
</protein>